<dbReference type="Gene3D" id="3.30.2310.20">
    <property type="entry name" value="RelE-like"/>
    <property type="match status" value="1"/>
</dbReference>
<dbReference type="EMBL" id="BMYF01000008">
    <property type="protein sequence ID" value="GHB35926.1"/>
    <property type="molecule type" value="Genomic_DNA"/>
</dbReference>
<dbReference type="AlphaFoldDB" id="A0A8J3CYU1"/>
<sequence length="98" mass="11749">MKLNIRYSHRAMYEEIALLEYIVRNFGQEKAKEVFTSIESTLALIAENPEMYRISNRRQGLRKCAFSKKTSIYYRIKDDHLEIVSFRANRKNPKKFKI</sequence>
<organism evidence="2 3">
    <name type="scientific">Mongoliitalea lutea</name>
    <dbReference type="NCBI Taxonomy" id="849756"/>
    <lineage>
        <taxon>Bacteria</taxon>
        <taxon>Pseudomonadati</taxon>
        <taxon>Bacteroidota</taxon>
        <taxon>Cytophagia</taxon>
        <taxon>Cytophagales</taxon>
        <taxon>Cyclobacteriaceae</taxon>
        <taxon>Mongoliitalea</taxon>
    </lineage>
</organism>
<reference evidence="2" key="2">
    <citation type="submission" date="2020-09" db="EMBL/GenBank/DDBJ databases">
        <authorList>
            <person name="Sun Q."/>
            <person name="Kim S."/>
        </authorList>
    </citation>
    <scope>NUCLEOTIDE SEQUENCE</scope>
    <source>
        <strain evidence="2">KCTC 23224</strain>
    </source>
</reference>
<reference evidence="2" key="1">
    <citation type="journal article" date="2014" name="Int. J. Syst. Evol. Microbiol.">
        <title>Complete genome sequence of Corynebacterium casei LMG S-19264T (=DSM 44701T), isolated from a smear-ripened cheese.</title>
        <authorList>
            <consortium name="US DOE Joint Genome Institute (JGI-PGF)"/>
            <person name="Walter F."/>
            <person name="Albersmeier A."/>
            <person name="Kalinowski J."/>
            <person name="Ruckert C."/>
        </authorList>
    </citation>
    <scope>NUCLEOTIDE SEQUENCE</scope>
    <source>
        <strain evidence="2">KCTC 23224</strain>
    </source>
</reference>
<dbReference type="Proteomes" id="UP000642809">
    <property type="component" value="Unassembled WGS sequence"/>
</dbReference>
<dbReference type="RefSeq" id="WP_189580670.1">
    <property type="nucleotide sequence ID" value="NZ_BMYF01000008.1"/>
</dbReference>
<keyword evidence="3" id="KW-1185">Reference proteome</keyword>
<protein>
    <recommendedName>
        <fullName evidence="4">Plasmid stabilization system protein ParE</fullName>
    </recommendedName>
</protein>
<dbReference type="Pfam" id="PF05016">
    <property type="entry name" value="ParE_toxin"/>
    <property type="match status" value="1"/>
</dbReference>
<proteinExistence type="predicted"/>
<evidence type="ECO:0000313" key="2">
    <source>
        <dbReference type="EMBL" id="GHB35926.1"/>
    </source>
</evidence>
<name>A0A8J3CYU1_9BACT</name>
<dbReference type="InterPro" id="IPR035093">
    <property type="entry name" value="RelE/ParE_toxin_dom_sf"/>
</dbReference>
<keyword evidence="1" id="KW-1277">Toxin-antitoxin system</keyword>
<evidence type="ECO:0008006" key="4">
    <source>
        <dbReference type="Google" id="ProtNLM"/>
    </source>
</evidence>
<comment type="caution">
    <text evidence="2">The sequence shown here is derived from an EMBL/GenBank/DDBJ whole genome shotgun (WGS) entry which is preliminary data.</text>
</comment>
<gene>
    <name evidence="2" type="ORF">GCM10008106_16780</name>
</gene>
<evidence type="ECO:0000313" key="3">
    <source>
        <dbReference type="Proteomes" id="UP000642809"/>
    </source>
</evidence>
<accession>A0A8J3CYU1</accession>
<dbReference type="InterPro" id="IPR007712">
    <property type="entry name" value="RelE/ParE_toxin"/>
</dbReference>
<evidence type="ECO:0000256" key="1">
    <source>
        <dbReference type="ARBA" id="ARBA00022649"/>
    </source>
</evidence>